<comment type="caution">
    <text evidence="1">The sequence shown here is derived from an EMBL/GenBank/DDBJ whole genome shotgun (WGS) entry which is preliminary data.</text>
</comment>
<accession>A0ABW5AM32</accession>
<sequence>MYGIAYVIIPAAFTSLQEELDRSLDPFRRGGPERFGWDKLAFEDAEPDLIRLFDAPLDLEKQATGGLRLGGIDGAASYVVDASAVLKEMDRRGVSRWRGTFRDAEPDFDRFVTRFTRYKARDERAGGYGRWLNPIGRWDWWDLGGRFDGRISGGKRRSEVGRSTINSGASSGRDLVGGLVTALGGEPALQDAEIEANLEPVDALAEAARLGEDHAVPTTVVLPVTPDLEDRDRWVTSIEWQGGVASGVRRSLGAGNDESFAQIVTRAYGRCAGWAAAGVAFHF</sequence>
<dbReference type="RefSeq" id="WP_378479106.1">
    <property type="nucleotide sequence ID" value="NZ_JBHUIW010000022.1"/>
</dbReference>
<name>A0ABW5AM32_9BRAD</name>
<gene>
    <name evidence="1" type="ORF">ACFSOX_17525</name>
</gene>
<reference evidence="2" key="1">
    <citation type="journal article" date="2019" name="Int. J. Syst. Evol. Microbiol.">
        <title>The Global Catalogue of Microorganisms (GCM) 10K type strain sequencing project: providing services to taxonomists for standard genome sequencing and annotation.</title>
        <authorList>
            <consortium name="The Broad Institute Genomics Platform"/>
            <consortium name="The Broad Institute Genome Sequencing Center for Infectious Disease"/>
            <person name="Wu L."/>
            <person name="Ma J."/>
        </authorList>
    </citation>
    <scope>NUCLEOTIDE SEQUENCE [LARGE SCALE GENOMIC DNA]</scope>
    <source>
        <strain evidence="2">CGMCC 1.6774</strain>
    </source>
</reference>
<protein>
    <submittedName>
        <fullName evidence="1">Uncharacterized protein</fullName>
    </submittedName>
</protein>
<proteinExistence type="predicted"/>
<dbReference type="EMBL" id="JBHUIW010000022">
    <property type="protein sequence ID" value="MFD2183959.1"/>
    <property type="molecule type" value="Genomic_DNA"/>
</dbReference>
<organism evidence="1 2">
    <name type="scientific">Rhodoplanes azumiensis</name>
    <dbReference type="NCBI Taxonomy" id="1897628"/>
    <lineage>
        <taxon>Bacteria</taxon>
        <taxon>Pseudomonadati</taxon>
        <taxon>Pseudomonadota</taxon>
        <taxon>Alphaproteobacteria</taxon>
        <taxon>Hyphomicrobiales</taxon>
        <taxon>Nitrobacteraceae</taxon>
        <taxon>Rhodoplanes</taxon>
    </lineage>
</organism>
<evidence type="ECO:0000313" key="1">
    <source>
        <dbReference type="EMBL" id="MFD2183959.1"/>
    </source>
</evidence>
<evidence type="ECO:0000313" key="2">
    <source>
        <dbReference type="Proteomes" id="UP001597314"/>
    </source>
</evidence>
<keyword evidence="2" id="KW-1185">Reference proteome</keyword>
<dbReference type="Proteomes" id="UP001597314">
    <property type="component" value="Unassembled WGS sequence"/>
</dbReference>